<reference evidence="1 2" key="1">
    <citation type="submission" date="2017-12" db="EMBL/GenBank/DDBJ databases">
        <title>Isolation and characterization of estrogens degradatiion strain Microbacterium hominis SJTG1.</title>
        <authorList>
            <person name="Xiong W."/>
            <person name="Yin C."/>
            <person name="Zheng D."/>
            <person name="Liang R."/>
        </authorList>
    </citation>
    <scope>NUCLEOTIDE SEQUENCE [LARGE SCALE GENOMIC DNA]</scope>
    <source>
        <strain evidence="1 2">SJTG1</strain>
    </source>
</reference>
<evidence type="ECO:0000313" key="2">
    <source>
        <dbReference type="Proteomes" id="UP000233276"/>
    </source>
</evidence>
<accession>A0A2K9DM00</accession>
<gene>
    <name evidence="1" type="ORF">CXR34_07960</name>
</gene>
<proteinExistence type="predicted"/>
<protein>
    <submittedName>
        <fullName evidence="1">Uncharacterized protein</fullName>
    </submittedName>
</protein>
<dbReference type="AlphaFoldDB" id="A0A2K9DM00"/>
<organism evidence="1 2">
    <name type="scientific">Microbacterium hominis</name>
    <dbReference type="NCBI Taxonomy" id="162426"/>
    <lineage>
        <taxon>Bacteria</taxon>
        <taxon>Bacillati</taxon>
        <taxon>Actinomycetota</taxon>
        <taxon>Actinomycetes</taxon>
        <taxon>Micrococcales</taxon>
        <taxon>Microbacteriaceae</taxon>
        <taxon>Microbacterium</taxon>
    </lineage>
</organism>
<dbReference type="RefSeq" id="WP_016464780.1">
    <property type="nucleotide sequence ID" value="NZ_CP025299.1"/>
</dbReference>
<dbReference type="InterPro" id="IPR027417">
    <property type="entry name" value="P-loop_NTPase"/>
</dbReference>
<dbReference type="Gene3D" id="3.40.50.300">
    <property type="entry name" value="P-loop containing nucleotide triphosphate hydrolases"/>
    <property type="match status" value="1"/>
</dbReference>
<sequence>MATIQDLNKTLAAYGYAIIATPDADDAAKALTRAAESYLVRGDDVRVIDGASTGSFDGLVEQGAALATTAHAANRVIDQLTVELSHRRKRIGAQSWADMPKSTRPDRIVVFVDAYETITQSSIGRRLRLAEKAANIAGQGAAVGVFLVGFMRTVKPEQVSGGIAA</sequence>
<name>A0A2K9DM00_9MICO</name>
<dbReference type="KEGG" id="mhos:CXR34_07960"/>
<dbReference type="Proteomes" id="UP000233276">
    <property type="component" value="Chromosome"/>
</dbReference>
<evidence type="ECO:0000313" key="1">
    <source>
        <dbReference type="EMBL" id="AUG29398.1"/>
    </source>
</evidence>
<dbReference type="EMBL" id="CP025299">
    <property type="protein sequence ID" value="AUG29398.1"/>
    <property type="molecule type" value="Genomic_DNA"/>
</dbReference>